<gene>
    <name evidence="1" type="ORF">D1B17_06935</name>
</gene>
<protein>
    <submittedName>
        <fullName evidence="1">Uncharacterized protein</fullName>
    </submittedName>
</protein>
<dbReference type="EMBL" id="CP031933">
    <property type="protein sequence ID" value="AYE38384.1"/>
    <property type="molecule type" value="Genomic_DNA"/>
</dbReference>
<organism evidence="1 2">
    <name type="scientific">Companilactobacillus zhachilii</name>
    <dbReference type="NCBI Taxonomy" id="2304606"/>
    <lineage>
        <taxon>Bacteria</taxon>
        <taxon>Bacillati</taxon>
        <taxon>Bacillota</taxon>
        <taxon>Bacilli</taxon>
        <taxon>Lactobacillales</taxon>
        <taxon>Lactobacillaceae</taxon>
        <taxon>Companilactobacillus</taxon>
    </lineage>
</organism>
<accession>A0A386PR63</accession>
<proteinExistence type="predicted"/>
<evidence type="ECO:0000313" key="2">
    <source>
        <dbReference type="Proteomes" id="UP000267208"/>
    </source>
</evidence>
<evidence type="ECO:0000313" key="1">
    <source>
        <dbReference type="EMBL" id="AYE38384.1"/>
    </source>
</evidence>
<dbReference type="AlphaFoldDB" id="A0A386PR63"/>
<dbReference type="OrthoDB" id="9989946at2"/>
<name>A0A386PR63_9LACO</name>
<dbReference type="KEGG" id="lzh:D1B17_06935"/>
<dbReference type="RefSeq" id="WP_120142633.1">
    <property type="nucleotide sequence ID" value="NZ_CP031933.2"/>
</dbReference>
<sequence length="219" mass="25518">MVNIESFICWILGWEWTKIAAICAAATYIGNVIEKRKRERLKLIIQSQNLVQITSDGITKVGSGQELTIINSSNDLIFIEFLGIAKKYNIFSKFKDLILKYLIHYSYSFQKFYTKYKRKIVPIKFLDEEPKDPFDIHANNNLVKIKSGNDYIYKISSKNFIDAIIKLCECEPSIKKKFQKNKLVIISGVIRIYDKKLLETKNIFLPDNNPKSIYSEIKK</sequence>
<keyword evidence="2" id="KW-1185">Reference proteome</keyword>
<dbReference type="Proteomes" id="UP000267208">
    <property type="component" value="Chromosome"/>
</dbReference>
<reference evidence="2" key="1">
    <citation type="submission" date="2018-08" db="EMBL/GenBank/DDBJ databases">
        <title>Genome of Lactobacillus sp. HBUAS52074.</title>
        <authorList>
            <person name="Guo Z."/>
            <person name="Zhang Z.D."/>
        </authorList>
    </citation>
    <scope>NUCLEOTIDE SEQUENCE [LARGE SCALE GENOMIC DNA]</scope>
    <source>
        <strain evidence="2">HBUAS52074</strain>
    </source>
</reference>